<keyword evidence="6" id="KW-0449">Lipoprotein</keyword>
<reference evidence="10" key="1">
    <citation type="journal article" date="2019" name="Int. J. Syst. Evol. Microbiol.">
        <title>The Global Catalogue of Microorganisms (GCM) 10K type strain sequencing project: providing services to taxonomists for standard genome sequencing and annotation.</title>
        <authorList>
            <consortium name="The Broad Institute Genomics Platform"/>
            <consortium name="The Broad Institute Genome Sequencing Center for Infectious Disease"/>
            <person name="Wu L."/>
            <person name="Ma J."/>
        </authorList>
    </citation>
    <scope>NUCLEOTIDE SEQUENCE [LARGE SCALE GENOMIC DNA]</scope>
    <source>
        <strain evidence="10">JCM 9458</strain>
    </source>
</reference>
<gene>
    <name evidence="9" type="ORF">GCM10020369_52560</name>
</gene>
<comment type="subcellular location">
    <subcellularLocation>
        <location evidence="1">Cell membrane</location>
        <topology evidence="1">Lipid-anchor</topology>
    </subcellularLocation>
</comment>
<dbReference type="Proteomes" id="UP001501676">
    <property type="component" value="Unassembled WGS sequence"/>
</dbReference>
<evidence type="ECO:0000256" key="2">
    <source>
        <dbReference type="ARBA" id="ARBA00008610"/>
    </source>
</evidence>
<keyword evidence="5" id="KW-0472">Membrane</keyword>
<feature type="domain" description="ABC transporter substrate-binding protein PnrA-like" evidence="8">
    <location>
        <begin position="51"/>
        <end position="347"/>
    </location>
</feature>
<comment type="caution">
    <text evidence="9">The sequence shown here is derived from an EMBL/GenBank/DDBJ whole genome shotgun (WGS) entry which is preliminary data.</text>
</comment>
<feature type="chain" id="PRO_5045204269" evidence="7">
    <location>
        <begin position="25"/>
        <end position="349"/>
    </location>
</feature>
<evidence type="ECO:0000313" key="9">
    <source>
        <dbReference type="EMBL" id="GAA3392110.1"/>
    </source>
</evidence>
<dbReference type="RefSeq" id="WP_345730886.1">
    <property type="nucleotide sequence ID" value="NZ_BAAAYN010000036.1"/>
</dbReference>
<dbReference type="PROSITE" id="PS51257">
    <property type="entry name" value="PROKAR_LIPOPROTEIN"/>
    <property type="match status" value="1"/>
</dbReference>
<dbReference type="PANTHER" id="PTHR34296:SF2">
    <property type="entry name" value="ABC TRANSPORTER GUANOSINE-BINDING PROTEIN NUPN"/>
    <property type="match status" value="1"/>
</dbReference>
<evidence type="ECO:0000256" key="1">
    <source>
        <dbReference type="ARBA" id="ARBA00004193"/>
    </source>
</evidence>
<evidence type="ECO:0000256" key="4">
    <source>
        <dbReference type="ARBA" id="ARBA00022729"/>
    </source>
</evidence>
<dbReference type="InterPro" id="IPR028082">
    <property type="entry name" value="Peripla_BP_I"/>
</dbReference>
<keyword evidence="4 7" id="KW-0732">Signal</keyword>
<dbReference type="SUPFAM" id="SSF53822">
    <property type="entry name" value="Periplasmic binding protein-like I"/>
    <property type="match status" value="1"/>
</dbReference>
<name>A0ABP6T4P6_9ACTN</name>
<evidence type="ECO:0000256" key="3">
    <source>
        <dbReference type="ARBA" id="ARBA00022475"/>
    </source>
</evidence>
<dbReference type="InterPro" id="IPR003760">
    <property type="entry name" value="PnrA-like"/>
</dbReference>
<dbReference type="Pfam" id="PF02608">
    <property type="entry name" value="Bmp"/>
    <property type="match status" value="1"/>
</dbReference>
<dbReference type="InterPro" id="IPR050957">
    <property type="entry name" value="BMP_lipoprotein"/>
</dbReference>
<comment type="similarity">
    <text evidence="2">Belongs to the BMP lipoprotein family.</text>
</comment>
<evidence type="ECO:0000256" key="5">
    <source>
        <dbReference type="ARBA" id="ARBA00023136"/>
    </source>
</evidence>
<dbReference type="Gene3D" id="3.40.50.2300">
    <property type="match status" value="2"/>
</dbReference>
<evidence type="ECO:0000256" key="7">
    <source>
        <dbReference type="SAM" id="SignalP"/>
    </source>
</evidence>
<evidence type="ECO:0000256" key="6">
    <source>
        <dbReference type="ARBA" id="ARBA00023288"/>
    </source>
</evidence>
<sequence length="349" mass="36385">MRYPRGMKFAAVAAVLAMALTACGGSDDDSASTDSTSGSDQTLKIGLAYDIGGRGDKSFNDAAAAGFDKAAEEFKLENKELAAKADEVDADKEARLKELADAGYNTIVAVGFAYANALKTVAPDYPDVKFQIIDDSSVTAENVSSYTFKENESAYLVGALAALSSKTGTIGFVGGVNNPLIQKFQAGFEAGAKAAKPSIKVLPVYISQPPDFSGFAAPDKGKVAATGLYERGADVVYAAAGLSNNGVFEAAAATKKWAIGTDSDQFLSAAPAVKPYIIGSALKGVDTAVYDFIKSVENDSFKAGNTELGLKEDGVGYVINNEQFKQFATQIDKFKADIVAGTIKVPTTV</sequence>
<accession>A0ABP6T4P6</accession>
<dbReference type="PANTHER" id="PTHR34296">
    <property type="entry name" value="TRANSCRIPTIONAL ACTIVATOR PROTEIN MED"/>
    <property type="match status" value="1"/>
</dbReference>
<evidence type="ECO:0000259" key="8">
    <source>
        <dbReference type="Pfam" id="PF02608"/>
    </source>
</evidence>
<protein>
    <submittedName>
        <fullName evidence="9">BMP family ABC transporter substrate-binding protein</fullName>
    </submittedName>
</protein>
<dbReference type="CDD" id="cd06354">
    <property type="entry name" value="PBP1_PrnA-like"/>
    <property type="match status" value="1"/>
</dbReference>
<proteinExistence type="inferred from homology"/>
<organism evidence="9 10">
    <name type="scientific">Cryptosporangium minutisporangium</name>
    <dbReference type="NCBI Taxonomy" id="113569"/>
    <lineage>
        <taxon>Bacteria</taxon>
        <taxon>Bacillati</taxon>
        <taxon>Actinomycetota</taxon>
        <taxon>Actinomycetes</taxon>
        <taxon>Cryptosporangiales</taxon>
        <taxon>Cryptosporangiaceae</taxon>
        <taxon>Cryptosporangium</taxon>
    </lineage>
</organism>
<dbReference type="EMBL" id="BAAAYN010000036">
    <property type="protein sequence ID" value="GAA3392110.1"/>
    <property type="molecule type" value="Genomic_DNA"/>
</dbReference>
<keyword evidence="3" id="KW-1003">Cell membrane</keyword>
<evidence type="ECO:0000313" key="10">
    <source>
        <dbReference type="Proteomes" id="UP001501676"/>
    </source>
</evidence>
<feature type="signal peptide" evidence="7">
    <location>
        <begin position="1"/>
        <end position="24"/>
    </location>
</feature>
<keyword evidence="10" id="KW-1185">Reference proteome</keyword>